<dbReference type="NCBIfam" id="TIGR00095">
    <property type="entry name" value="16S rRNA (guanine(966)-N(2))-methyltransferase RsmD"/>
    <property type="match status" value="1"/>
</dbReference>
<evidence type="ECO:0000256" key="1">
    <source>
        <dbReference type="ARBA" id="ARBA00022603"/>
    </source>
</evidence>
<dbReference type="GO" id="GO:0008168">
    <property type="term" value="F:methyltransferase activity"/>
    <property type="evidence" value="ECO:0007669"/>
    <property type="project" value="UniProtKB-KW"/>
</dbReference>
<dbReference type="STRING" id="171291.SAMN02745154_00225"/>
<dbReference type="InterPro" id="IPR004398">
    <property type="entry name" value="RNA_MeTrfase_RsmD"/>
</dbReference>
<dbReference type="Proteomes" id="UP000190389">
    <property type="component" value="Unassembled WGS sequence"/>
</dbReference>
<dbReference type="Pfam" id="PF03602">
    <property type="entry name" value="Cons_hypoth95"/>
    <property type="match status" value="1"/>
</dbReference>
<dbReference type="InterPro" id="IPR029063">
    <property type="entry name" value="SAM-dependent_MTases_sf"/>
</dbReference>
<organism evidence="3 4">
    <name type="scientific">Mycoplasmopsis verecunda</name>
    <dbReference type="NCBI Taxonomy" id="171291"/>
    <lineage>
        <taxon>Bacteria</taxon>
        <taxon>Bacillati</taxon>
        <taxon>Mycoplasmatota</taxon>
        <taxon>Mycoplasmoidales</taxon>
        <taxon>Metamycoplasmataceae</taxon>
        <taxon>Mycoplasmopsis</taxon>
    </lineage>
</organism>
<dbReference type="SUPFAM" id="SSF53335">
    <property type="entry name" value="S-adenosyl-L-methionine-dependent methyltransferases"/>
    <property type="match status" value="1"/>
</dbReference>
<dbReference type="CDD" id="cd02440">
    <property type="entry name" value="AdoMet_MTases"/>
    <property type="match status" value="1"/>
</dbReference>
<dbReference type="EMBL" id="FUXF01000005">
    <property type="protein sequence ID" value="SJZ47116.1"/>
    <property type="molecule type" value="Genomic_DNA"/>
</dbReference>
<dbReference type="RefSeq" id="WP_078746973.1">
    <property type="nucleotide sequence ID" value="NZ_CP137850.1"/>
</dbReference>
<keyword evidence="2 3" id="KW-0808">Transferase</keyword>
<protein>
    <submittedName>
        <fullName evidence="3">16S rRNA (Guanine966-N2)-methyltransferase</fullName>
    </submittedName>
</protein>
<accession>A0A1T4KXG8</accession>
<dbReference type="PANTHER" id="PTHR43542:SF1">
    <property type="entry name" value="METHYLTRANSFERASE"/>
    <property type="match status" value="1"/>
</dbReference>
<gene>
    <name evidence="3" type="ORF">SAMN02745154_00225</name>
</gene>
<evidence type="ECO:0000313" key="4">
    <source>
        <dbReference type="Proteomes" id="UP000190389"/>
    </source>
</evidence>
<dbReference type="PANTHER" id="PTHR43542">
    <property type="entry name" value="METHYLTRANSFERASE"/>
    <property type="match status" value="1"/>
</dbReference>
<sequence>MLRIVAGKYKGLKIEQPDSKFTRPTTDKVREAVFSSLQFKLENTTCLDLFAGSGAWSIESISRGAIKVDSVEKNKVVYKIIQQNIAKLPDKNSINLINNDALMFLDKTKNTYDFVFIDAPFIQYDLVSKCLAKLVQNNLLKEDFEIILETDNFSNIILPKELKVYKNKKYGKIEILYLCQN</sequence>
<evidence type="ECO:0000256" key="2">
    <source>
        <dbReference type="ARBA" id="ARBA00022679"/>
    </source>
</evidence>
<proteinExistence type="predicted"/>
<keyword evidence="1 3" id="KW-0489">Methyltransferase</keyword>
<keyword evidence="4" id="KW-1185">Reference proteome</keyword>
<dbReference type="GO" id="GO:0031167">
    <property type="term" value="P:rRNA methylation"/>
    <property type="evidence" value="ECO:0007669"/>
    <property type="project" value="InterPro"/>
</dbReference>
<name>A0A1T4KXG8_9BACT</name>
<evidence type="ECO:0000313" key="3">
    <source>
        <dbReference type="EMBL" id="SJZ47116.1"/>
    </source>
</evidence>
<dbReference type="PIRSF" id="PIRSF004553">
    <property type="entry name" value="CHP00095"/>
    <property type="match status" value="1"/>
</dbReference>
<dbReference type="Gene3D" id="3.40.50.150">
    <property type="entry name" value="Vaccinia Virus protein VP39"/>
    <property type="match status" value="1"/>
</dbReference>
<dbReference type="AlphaFoldDB" id="A0A1T4KXG8"/>
<dbReference type="OrthoDB" id="9803017at2"/>
<reference evidence="4" key="1">
    <citation type="submission" date="2017-02" db="EMBL/GenBank/DDBJ databases">
        <authorList>
            <person name="Varghese N."/>
            <person name="Submissions S."/>
        </authorList>
    </citation>
    <scope>NUCLEOTIDE SEQUENCE [LARGE SCALE GENOMIC DNA]</scope>
    <source>
        <strain evidence="4">ATCC 27862</strain>
    </source>
</reference>